<dbReference type="GeneTree" id="ENSGT00940000154405"/>
<reference evidence="11" key="2">
    <citation type="submission" date="2025-09" db="UniProtKB">
        <authorList>
            <consortium name="Ensembl"/>
        </authorList>
    </citation>
    <scope>IDENTIFICATION</scope>
</reference>
<evidence type="ECO:0000256" key="4">
    <source>
        <dbReference type="ARBA" id="ARBA00023157"/>
    </source>
</evidence>
<keyword evidence="7" id="KW-0175">Coiled coil</keyword>
<dbReference type="InterPro" id="IPR001759">
    <property type="entry name" value="PTX_dom"/>
</dbReference>
<feature type="region of interest" description="Disordered" evidence="8">
    <location>
        <begin position="419"/>
        <end position="441"/>
    </location>
</feature>
<dbReference type="Proteomes" id="UP000472275">
    <property type="component" value="Chromosome 17"/>
</dbReference>
<comment type="cofactor">
    <cofactor evidence="1">
        <name>Ca(2+)</name>
        <dbReference type="ChEBI" id="CHEBI:29108"/>
    </cofactor>
</comment>
<dbReference type="PROSITE" id="PS51828">
    <property type="entry name" value="PTX_2"/>
    <property type="match status" value="1"/>
</dbReference>
<dbReference type="FunFam" id="2.60.120.200:FF:000012">
    <property type="entry name" value="neuronal pentraxin receptor"/>
    <property type="match status" value="1"/>
</dbReference>
<comment type="caution">
    <text evidence="6">Lacks conserved residue(s) required for the propagation of feature annotation.</text>
</comment>
<evidence type="ECO:0000256" key="6">
    <source>
        <dbReference type="PROSITE-ProRule" id="PRU01172"/>
    </source>
</evidence>
<sequence>MLAFLGAIICIIASVHPAGTAAPAAPPAAADNDSAAAALLPAADKGLGALHGPAEALASAGPRLPGGPPPPPLFSRFVCTPLSAECPVTGPGTGPGPEELLALRSAAAQLRRTALEQKERIRMDQETIRELTGKLSRCEGGLRTAPPAAAVPPVPAAGLRAAPRPGTMGHPPAEPPAVRELEEAVRALQDRIDRIEQELPARANGSSPTAPALARDALHTKMEQLEEQLLSKILTLQKERQAASTDRSQQQHDIEKELNSLQNRVTELEHGPPGYSPPDAFKVTIPVQNNYMYARMKKSLPELYAFTICMWLKSKALAGLGTPFSYSVPSQANEIVLLEWGTNPLELLINDKVAQLPLSLKDKAWHHVCVAWTTRDGKWSAYQDGEQRGAGENLASWHAIKPQGVIILGQEQVCASLAPKTAGSHRSGAKPKRGEGGAGRSAPRGMLAAWARGSPACSSDIRAATCVHFLLLFPLPTPLSSICSPPRLLASPPRIHPLPSLPSGISLRFSPHFSFSLLPCLPTGCVFLLLSPSLSHPLSRSFPGHAGRPL</sequence>
<dbReference type="PANTHER" id="PTHR19277">
    <property type="entry name" value="PENTRAXIN"/>
    <property type="match status" value="1"/>
</dbReference>
<evidence type="ECO:0000256" key="9">
    <source>
        <dbReference type="SAM" id="SignalP"/>
    </source>
</evidence>
<evidence type="ECO:0000256" key="5">
    <source>
        <dbReference type="ARBA" id="ARBA00023180"/>
    </source>
</evidence>
<evidence type="ECO:0000256" key="2">
    <source>
        <dbReference type="ARBA" id="ARBA00022723"/>
    </source>
</evidence>
<dbReference type="InterPro" id="IPR013320">
    <property type="entry name" value="ConA-like_dom_sf"/>
</dbReference>
<proteinExistence type="predicted"/>
<dbReference type="PANTHER" id="PTHR19277:SF94">
    <property type="entry name" value="NEURONAL PENTRAXIN RECEPTOR"/>
    <property type="match status" value="1"/>
</dbReference>
<keyword evidence="4" id="KW-1015">Disulfide bond</keyword>
<dbReference type="AlphaFoldDB" id="A0A663F1I6"/>
<evidence type="ECO:0000256" key="3">
    <source>
        <dbReference type="ARBA" id="ARBA00022837"/>
    </source>
</evidence>
<keyword evidence="9" id="KW-0732">Signal</keyword>
<dbReference type="SMART" id="SM00159">
    <property type="entry name" value="PTX"/>
    <property type="match status" value="1"/>
</dbReference>
<feature type="chain" id="PRO_5025537523" evidence="9">
    <location>
        <begin position="18"/>
        <end position="550"/>
    </location>
</feature>
<keyword evidence="2" id="KW-0479">Metal-binding</keyword>
<keyword evidence="5" id="KW-0325">Glycoprotein</keyword>
<dbReference type="Ensembl" id="ENSACCT00020018929.1">
    <property type="protein sequence ID" value="ENSACCP00020018138.1"/>
    <property type="gene ID" value="ENSACCG00020012485.1"/>
</dbReference>
<feature type="domain" description="Pentraxin (PTX)" evidence="10">
    <location>
        <begin position="279"/>
        <end position="469"/>
    </location>
</feature>
<dbReference type="InterPro" id="IPR051360">
    <property type="entry name" value="Neuronal_Pentraxin_Related"/>
</dbReference>
<dbReference type="SUPFAM" id="SSF49899">
    <property type="entry name" value="Concanavalin A-like lectins/glucanases"/>
    <property type="match status" value="1"/>
</dbReference>
<feature type="signal peptide" evidence="9">
    <location>
        <begin position="1"/>
        <end position="17"/>
    </location>
</feature>
<organism evidence="11 12">
    <name type="scientific">Aquila chrysaetos chrysaetos</name>
    <dbReference type="NCBI Taxonomy" id="223781"/>
    <lineage>
        <taxon>Eukaryota</taxon>
        <taxon>Metazoa</taxon>
        <taxon>Chordata</taxon>
        <taxon>Craniata</taxon>
        <taxon>Vertebrata</taxon>
        <taxon>Euteleostomi</taxon>
        <taxon>Archelosauria</taxon>
        <taxon>Archosauria</taxon>
        <taxon>Dinosauria</taxon>
        <taxon>Saurischia</taxon>
        <taxon>Theropoda</taxon>
        <taxon>Coelurosauria</taxon>
        <taxon>Aves</taxon>
        <taxon>Neognathae</taxon>
        <taxon>Neoaves</taxon>
        <taxon>Telluraves</taxon>
        <taxon>Accipitrimorphae</taxon>
        <taxon>Accipitriformes</taxon>
        <taxon>Accipitridae</taxon>
        <taxon>Accipitrinae</taxon>
        <taxon>Aquila</taxon>
    </lineage>
</organism>
<evidence type="ECO:0000259" key="10">
    <source>
        <dbReference type="PROSITE" id="PS51828"/>
    </source>
</evidence>
<evidence type="ECO:0000256" key="1">
    <source>
        <dbReference type="ARBA" id="ARBA00001913"/>
    </source>
</evidence>
<dbReference type="InParanoid" id="A0A663F1I6"/>
<evidence type="ECO:0000256" key="7">
    <source>
        <dbReference type="SAM" id="Coils"/>
    </source>
</evidence>
<accession>A0A663F1I6</accession>
<reference evidence="11" key="1">
    <citation type="submission" date="2025-08" db="UniProtKB">
        <authorList>
            <consortium name="Ensembl"/>
        </authorList>
    </citation>
    <scope>IDENTIFICATION</scope>
</reference>
<evidence type="ECO:0000313" key="12">
    <source>
        <dbReference type="Proteomes" id="UP000472275"/>
    </source>
</evidence>
<dbReference type="GO" id="GO:0098978">
    <property type="term" value="C:glutamatergic synapse"/>
    <property type="evidence" value="ECO:0007669"/>
    <property type="project" value="Ensembl"/>
</dbReference>
<gene>
    <name evidence="11" type="primary">NPTXR</name>
</gene>
<evidence type="ECO:0000313" key="11">
    <source>
        <dbReference type="Ensembl" id="ENSACCP00020018138.1"/>
    </source>
</evidence>
<dbReference type="GO" id="GO:0046872">
    <property type="term" value="F:metal ion binding"/>
    <property type="evidence" value="ECO:0007669"/>
    <property type="project" value="UniProtKB-KW"/>
</dbReference>
<name>A0A663F1I6_AQUCH</name>
<keyword evidence="3" id="KW-0106">Calcium</keyword>
<protein>
    <submittedName>
        <fullName evidence="11">Neuronal pentraxin receptor</fullName>
    </submittedName>
</protein>
<feature type="coiled-coil region" evidence="7">
    <location>
        <begin position="222"/>
        <end position="271"/>
    </location>
</feature>
<dbReference type="Gene3D" id="2.60.120.200">
    <property type="match status" value="1"/>
</dbReference>
<dbReference type="PRINTS" id="PR00895">
    <property type="entry name" value="PENTAXIN"/>
</dbReference>
<dbReference type="Pfam" id="PF00354">
    <property type="entry name" value="Pentaxin"/>
    <property type="match status" value="1"/>
</dbReference>
<evidence type="ECO:0000256" key="8">
    <source>
        <dbReference type="SAM" id="MobiDB-lite"/>
    </source>
</evidence>
<keyword evidence="12" id="KW-1185">Reference proteome</keyword>